<dbReference type="PROSITE" id="PS50883">
    <property type="entry name" value="EAL"/>
    <property type="match status" value="1"/>
</dbReference>
<dbReference type="EMBL" id="AP019536">
    <property type="protein sequence ID" value="BBI99570.1"/>
    <property type="molecule type" value="Genomic_DNA"/>
</dbReference>
<evidence type="ECO:0000313" key="4">
    <source>
        <dbReference type="Proteomes" id="UP001319121"/>
    </source>
</evidence>
<dbReference type="Pfam" id="PF00027">
    <property type="entry name" value="cNMP_binding"/>
    <property type="match status" value="1"/>
</dbReference>
<feature type="domain" description="EAL" evidence="2">
    <location>
        <begin position="143"/>
        <end position="396"/>
    </location>
</feature>
<protein>
    <recommendedName>
        <fullName evidence="5">EAL domain-containing protein</fullName>
    </recommendedName>
</protein>
<dbReference type="InterPro" id="IPR014710">
    <property type="entry name" value="RmlC-like_jellyroll"/>
</dbReference>
<evidence type="ECO:0000313" key="3">
    <source>
        <dbReference type="EMBL" id="BBI99570.1"/>
    </source>
</evidence>
<dbReference type="CDD" id="cd00038">
    <property type="entry name" value="CAP_ED"/>
    <property type="match status" value="1"/>
</dbReference>
<gene>
    <name evidence="3" type="ORF">FGKAn22_12630</name>
</gene>
<dbReference type="InterPro" id="IPR035919">
    <property type="entry name" value="EAL_sf"/>
</dbReference>
<dbReference type="AlphaFoldDB" id="A0AAN1T0F5"/>
<proteinExistence type="predicted"/>
<accession>A0AAN1T0F5</accession>
<dbReference type="Pfam" id="PF00563">
    <property type="entry name" value="EAL"/>
    <property type="match status" value="1"/>
</dbReference>
<dbReference type="SUPFAM" id="SSF51206">
    <property type="entry name" value="cAMP-binding domain-like"/>
    <property type="match status" value="1"/>
</dbReference>
<evidence type="ECO:0008006" key="5">
    <source>
        <dbReference type="Google" id="ProtNLM"/>
    </source>
</evidence>
<dbReference type="Proteomes" id="UP001319121">
    <property type="component" value="Chromosome"/>
</dbReference>
<dbReference type="PROSITE" id="PS00889">
    <property type="entry name" value="CNMP_BINDING_2"/>
    <property type="match status" value="1"/>
</dbReference>
<dbReference type="PANTHER" id="PTHR33121">
    <property type="entry name" value="CYCLIC DI-GMP PHOSPHODIESTERASE PDEF"/>
    <property type="match status" value="1"/>
</dbReference>
<feature type="domain" description="Cyclic nucleotide-binding" evidence="1">
    <location>
        <begin position="1"/>
        <end position="108"/>
    </location>
</feature>
<dbReference type="InterPro" id="IPR000595">
    <property type="entry name" value="cNMP-bd_dom"/>
</dbReference>
<dbReference type="InterPro" id="IPR018488">
    <property type="entry name" value="cNMP-bd_CS"/>
</dbReference>
<dbReference type="KEGG" id="fku:FGKAn22_12630"/>
<dbReference type="InterPro" id="IPR001633">
    <property type="entry name" value="EAL_dom"/>
</dbReference>
<dbReference type="Gene3D" id="2.60.120.10">
    <property type="entry name" value="Jelly Rolls"/>
    <property type="match status" value="1"/>
</dbReference>
<keyword evidence="4" id="KW-1185">Reference proteome</keyword>
<evidence type="ECO:0000259" key="2">
    <source>
        <dbReference type="PROSITE" id="PS50883"/>
    </source>
</evidence>
<dbReference type="InterPro" id="IPR050706">
    <property type="entry name" value="Cyclic-di-GMP_PDE-like"/>
</dbReference>
<name>A0AAN1T0F5_9PROT</name>
<sequence>MFDELDREIFTSGQRIFNTGDAGDCAYLIEEGAVEIVGVSHGPEQRLGLLRKGEMFGEIALIDHQPRTATALAVERTILIPIQRKLVEGLLEKSDPILRHLLLVILDRYRSNQSHRTMHEDKSPLTDHQAHQRKALKGEATQKLSLAHGITRALKNDEFELHYQPICNISDGCVAGFEALVRWRHPTDGLVPPMDFLWLAEQTGLIRELGLWTLERACRDWPNLRQLTNHETPFISVNLSATQLTSKTLVNDVKAVIARYGMPTTQLKLELTETVMIEHPEVAQEILSSLVELGSNLALDDYGTGYSGLDHLQRYPIGTLKIDRAFISRMLESEQSQEIVRSSIALAHSLGMNVVAEGIETRAVRDALSNMGCEFGQGWHFGKPVALQDLVLLCGV</sequence>
<dbReference type="SMART" id="SM00100">
    <property type="entry name" value="cNMP"/>
    <property type="match status" value="1"/>
</dbReference>
<dbReference type="RefSeq" id="WP_212784814.1">
    <property type="nucleotide sequence ID" value="NZ_AP019536.1"/>
</dbReference>
<evidence type="ECO:0000259" key="1">
    <source>
        <dbReference type="PROSITE" id="PS50042"/>
    </source>
</evidence>
<dbReference type="CDD" id="cd01948">
    <property type="entry name" value="EAL"/>
    <property type="match status" value="1"/>
</dbReference>
<dbReference type="GO" id="GO:0071111">
    <property type="term" value="F:cyclic-guanylate-specific phosphodiesterase activity"/>
    <property type="evidence" value="ECO:0007669"/>
    <property type="project" value="InterPro"/>
</dbReference>
<dbReference type="InterPro" id="IPR018490">
    <property type="entry name" value="cNMP-bd_dom_sf"/>
</dbReference>
<reference evidence="3 4" key="1">
    <citation type="submission" date="2019-03" db="EMBL/GenBank/DDBJ databases">
        <title>Complete genome sequence of Ferrigenium kumadai strain An22, a microaerophilic iron-oxidizing bacterium isolated from a paddy field soil.</title>
        <authorList>
            <person name="Watanabe T."/>
            <person name="Asakawa S."/>
        </authorList>
    </citation>
    <scope>NUCLEOTIDE SEQUENCE [LARGE SCALE GENOMIC DNA]</scope>
    <source>
        <strain evidence="3 4">An22</strain>
    </source>
</reference>
<dbReference type="PRINTS" id="PR00103">
    <property type="entry name" value="CAMPKINASE"/>
</dbReference>
<organism evidence="3 4">
    <name type="scientific">Ferrigenium kumadai</name>
    <dbReference type="NCBI Taxonomy" id="1682490"/>
    <lineage>
        <taxon>Bacteria</taxon>
        <taxon>Pseudomonadati</taxon>
        <taxon>Pseudomonadota</taxon>
        <taxon>Betaproteobacteria</taxon>
        <taxon>Nitrosomonadales</taxon>
        <taxon>Gallionellaceae</taxon>
        <taxon>Ferrigenium</taxon>
    </lineage>
</organism>
<dbReference type="Gene3D" id="3.20.20.450">
    <property type="entry name" value="EAL domain"/>
    <property type="match status" value="1"/>
</dbReference>
<dbReference type="SUPFAM" id="SSF141868">
    <property type="entry name" value="EAL domain-like"/>
    <property type="match status" value="1"/>
</dbReference>
<dbReference type="SMART" id="SM00052">
    <property type="entry name" value="EAL"/>
    <property type="match status" value="1"/>
</dbReference>
<dbReference type="PANTHER" id="PTHR33121:SF70">
    <property type="entry name" value="SIGNALING PROTEIN YKOW"/>
    <property type="match status" value="1"/>
</dbReference>
<dbReference type="PROSITE" id="PS50042">
    <property type="entry name" value="CNMP_BINDING_3"/>
    <property type="match status" value="1"/>
</dbReference>